<reference evidence="2 3" key="1">
    <citation type="journal article" date="2018" name="MBio">
        <title>Comparative Genomics Reveals the Core Gene Toolbox for the Fungus-Insect Symbiosis.</title>
        <authorList>
            <person name="Wang Y."/>
            <person name="Stata M."/>
            <person name="Wang W."/>
            <person name="Stajich J.E."/>
            <person name="White M.M."/>
            <person name="Moncalvo J.M."/>
        </authorList>
    </citation>
    <scope>NUCLEOTIDE SEQUENCE [LARGE SCALE GENOMIC DNA]</scope>
    <source>
        <strain evidence="2 3">AUS-77-4</strain>
    </source>
</reference>
<accession>A0A2T9Y9D7</accession>
<organism evidence="2 3">
    <name type="scientific">Furculomyces boomerangus</name>
    <dbReference type="NCBI Taxonomy" id="61424"/>
    <lineage>
        <taxon>Eukaryota</taxon>
        <taxon>Fungi</taxon>
        <taxon>Fungi incertae sedis</taxon>
        <taxon>Zoopagomycota</taxon>
        <taxon>Kickxellomycotina</taxon>
        <taxon>Harpellomycetes</taxon>
        <taxon>Harpellales</taxon>
        <taxon>Harpellaceae</taxon>
        <taxon>Furculomyces</taxon>
    </lineage>
</organism>
<dbReference type="EMBL" id="MBFT01000589">
    <property type="protein sequence ID" value="PVU88942.1"/>
    <property type="molecule type" value="Genomic_DNA"/>
</dbReference>
<dbReference type="AlphaFoldDB" id="A0A2T9Y9D7"/>
<evidence type="ECO:0000256" key="1">
    <source>
        <dbReference type="SAM" id="Coils"/>
    </source>
</evidence>
<dbReference type="Proteomes" id="UP000245699">
    <property type="component" value="Unassembled WGS sequence"/>
</dbReference>
<gene>
    <name evidence="2" type="ORF">BB559_005326</name>
</gene>
<name>A0A2T9Y9D7_9FUNG</name>
<evidence type="ECO:0000313" key="2">
    <source>
        <dbReference type="EMBL" id="PVU88942.1"/>
    </source>
</evidence>
<keyword evidence="3" id="KW-1185">Reference proteome</keyword>
<comment type="caution">
    <text evidence="2">The sequence shown here is derived from an EMBL/GenBank/DDBJ whole genome shotgun (WGS) entry which is preliminary data.</text>
</comment>
<feature type="coiled-coil region" evidence="1">
    <location>
        <begin position="132"/>
        <end position="208"/>
    </location>
</feature>
<sequence>MNISKIVKPLYNQFLIQIHPDYFLGKQLARQANQEVVRISRIWLSAALKLEDKDIHKIAIPKENLEIYFRQNLNKTPSSTQKVEVDLKECIKDLEKISENNEIYLDISKTHEGYTIRNLPEFAGTTLFLLVLKKYKEALKEDSRQLAETISKFGEEYSKNIQADGNKNALRLNSKNKTIQKLRELRKKEEEKKKIDSKSENFDRILRNSELGFSPEIMESKKFSFGKTKNDIPGFNTKLDRNQIYFSKNVNPHNWVGILTELEKNLETLEYEKWYNLPVMIVEGWNEVYNSSGINRYPGFVIIPSRATINGNC</sequence>
<protein>
    <recommendedName>
        <fullName evidence="4">DUF4460 domain-containing protein</fullName>
    </recommendedName>
</protein>
<proteinExistence type="predicted"/>
<keyword evidence="1" id="KW-0175">Coiled coil</keyword>
<evidence type="ECO:0008006" key="4">
    <source>
        <dbReference type="Google" id="ProtNLM"/>
    </source>
</evidence>
<dbReference type="OrthoDB" id="2097874at2759"/>
<evidence type="ECO:0000313" key="3">
    <source>
        <dbReference type="Proteomes" id="UP000245699"/>
    </source>
</evidence>